<name>A0ABQ2Z7G6_9GAMM</name>
<sequence>MVEEMKVNLIGVDCATAPNNVGLAFGSYSDGRTIVEAACLGSPTALPEAIIAEWIRGNRDDPVLIALDAPLGWPAPLADALQFHRAGQNISTPAHELFRRRTDRIVREAIGKQSLDVGADRIARTAYAALQLLESLRKRLNAEIPLAWDRDISGLKAIEVYPAATLAAHGIDAKGYKSKNGRSERNRVLADVSSRVEIDTSIPALETRADGLDAVVCLLAAHDFLSGSALSPPMGALVEKEGWIWVHDPLAD</sequence>
<evidence type="ECO:0000313" key="2">
    <source>
        <dbReference type="Proteomes" id="UP000653056"/>
    </source>
</evidence>
<organism evidence="1 2">
    <name type="scientific">Litchfieldella qijiaojingensis</name>
    <dbReference type="NCBI Taxonomy" id="980347"/>
    <lineage>
        <taxon>Bacteria</taxon>
        <taxon>Pseudomonadati</taxon>
        <taxon>Pseudomonadota</taxon>
        <taxon>Gammaproteobacteria</taxon>
        <taxon>Oceanospirillales</taxon>
        <taxon>Halomonadaceae</taxon>
        <taxon>Litchfieldella</taxon>
    </lineage>
</organism>
<dbReference type="Pfam" id="PF04250">
    <property type="entry name" value="DUF429"/>
    <property type="match status" value="1"/>
</dbReference>
<dbReference type="Proteomes" id="UP000653056">
    <property type="component" value="Unassembled WGS sequence"/>
</dbReference>
<comment type="caution">
    <text evidence="1">The sequence shown here is derived from an EMBL/GenBank/DDBJ whole genome shotgun (WGS) entry which is preliminary data.</text>
</comment>
<dbReference type="EMBL" id="BMXS01000023">
    <property type="protein sequence ID" value="GGY04937.1"/>
    <property type="molecule type" value="Genomic_DNA"/>
</dbReference>
<gene>
    <name evidence="1" type="ORF">GCM10007160_35770</name>
</gene>
<accession>A0ABQ2Z7G6</accession>
<keyword evidence="2" id="KW-1185">Reference proteome</keyword>
<dbReference type="InterPro" id="IPR007362">
    <property type="entry name" value="DUF429"/>
</dbReference>
<proteinExistence type="predicted"/>
<evidence type="ECO:0008006" key="3">
    <source>
        <dbReference type="Google" id="ProtNLM"/>
    </source>
</evidence>
<protein>
    <recommendedName>
        <fullName evidence="3">DUF429 domain-containing protein</fullName>
    </recommendedName>
</protein>
<reference evidence="2" key="1">
    <citation type="journal article" date="2019" name="Int. J. Syst. Evol. Microbiol.">
        <title>The Global Catalogue of Microorganisms (GCM) 10K type strain sequencing project: providing services to taxonomists for standard genome sequencing and annotation.</title>
        <authorList>
            <consortium name="The Broad Institute Genomics Platform"/>
            <consortium name="The Broad Institute Genome Sequencing Center for Infectious Disease"/>
            <person name="Wu L."/>
            <person name="Ma J."/>
        </authorList>
    </citation>
    <scope>NUCLEOTIDE SEQUENCE [LARGE SCALE GENOMIC DNA]</scope>
    <source>
        <strain evidence="2">KCTC 22228</strain>
    </source>
</reference>
<evidence type="ECO:0000313" key="1">
    <source>
        <dbReference type="EMBL" id="GGY04937.1"/>
    </source>
</evidence>